<dbReference type="PANTHER" id="PTHR30537:SF5">
    <property type="entry name" value="HTH-TYPE TRANSCRIPTIONAL ACTIVATOR TTDR-RELATED"/>
    <property type="match status" value="1"/>
</dbReference>
<evidence type="ECO:0000313" key="6">
    <source>
        <dbReference type="EMBL" id="MEI5998809.1"/>
    </source>
</evidence>
<dbReference type="InterPro" id="IPR058163">
    <property type="entry name" value="LysR-type_TF_proteobact-type"/>
</dbReference>
<dbReference type="Gene3D" id="1.10.10.10">
    <property type="entry name" value="Winged helix-like DNA-binding domain superfamily/Winged helix DNA-binding domain"/>
    <property type="match status" value="1"/>
</dbReference>
<reference evidence="6 7" key="1">
    <citation type="journal article" date="2022" name="Arch. Microbiol.">
        <title>Paraburkholderia bengalensis sp. nov. isolated from roots of Oryza sativa, IR64.</title>
        <authorList>
            <person name="Nag P."/>
            <person name="Mondal N."/>
            <person name="Sarkar J."/>
            <person name="Das S."/>
        </authorList>
    </citation>
    <scope>NUCLEOTIDE SEQUENCE [LARGE SCALE GENOMIC DNA]</scope>
    <source>
        <strain evidence="6 7">IR64_4_BI</strain>
    </source>
</reference>
<evidence type="ECO:0000256" key="4">
    <source>
        <dbReference type="ARBA" id="ARBA00023163"/>
    </source>
</evidence>
<dbReference type="Proteomes" id="UP001386437">
    <property type="component" value="Unassembled WGS sequence"/>
</dbReference>
<evidence type="ECO:0000256" key="2">
    <source>
        <dbReference type="ARBA" id="ARBA00023015"/>
    </source>
</evidence>
<keyword evidence="2" id="KW-0805">Transcription regulation</keyword>
<dbReference type="PANTHER" id="PTHR30537">
    <property type="entry name" value="HTH-TYPE TRANSCRIPTIONAL REGULATOR"/>
    <property type="match status" value="1"/>
</dbReference>
<dbReference type="InterPro" id="IPR005119">
    <property type="entry name" value="LysR_subst-bd"/>
</dbReference>
<dbReference type="InterPro" id="IPR036390">
    <property type="entry name" value="WH_DNA-bd_sf"/>
</dbReference>
<comment type="similarity">
    <text evidence="1">Belongs to the LysR transcriptional regulatory family.</text>
</comment>
<dbReference type="InterPro" id="IPR000847">
    <property type="entry name" value="LysR_HTH_N"/>
</dbReference>
<dbReference type="Gene3D" id="3.40.190.290">
    <property type="match status" value="1"/>
</dbReference>
<keyword evidence="4" id="KW-0804">Transcription</keyword>
<evidence type="ECO:0000259" key="5">
    <source>
        <dbReference type="PROSITE" id="PS50931"/>
    </source>
</evidence>
<evidence type="ECO:0000256" key="3">
    <source>
        <dbReference type="ARBA" id="ARBA00023125"/>
    </source>
</evidence>
<comment type="caution">
    <text evidence="6">The sequence shown here is derived from an EMBL/GenBank/DDBJ whole genome shotgun (WGS) entry which is preliminary data.</text>
</comment>
<accession>A0ABU8IT40</accession>
<keyword evidence="3" id="KW-0238">DNA-binding</keyword>
<dbReference type="InterPro" id="IPR036388">
    <property type="entry name" value="WH-like_DNA-bd_sf"/>
</dbReference>
<protein>
    <submittedName>
        <fullName evidence="6">LysR family transcriptional regulator</fullName>
    </submittedName>
</protein>
<dbReference type="EMBL" id="JACFYJ010000025">
    <property type="protein sequence ID" value="MEI5998809.1"/>
    <property type="molecule type" value="Genomic_DNA"/>
</dbReference>
<feature type="domain" description="HTH lysR-type" evidence="5">
    <location>
        <begin position="5"/>
        <end position="62"/>
    </location>
</feature>
<name>A0ABU8IT40_9BURK</name>
<dbReference type="RefSeq" id="WP_336598937.1">
    <property type="nucleotide sequence ID" value="NZ_JACFYJ010000025.1"/>
</dbReference>
<dbReference type="SUPFAM" id="SSF53850">
    <property type="entry name" value="Periplasmic binding protein-like II"/>
    <property type="match status" value="1"/>
</dbReference>
<dbReference type="SUPFAM" id="SSF46785">
    <property type="entry name" value="Winged helix' DNA-binding domain"/>
    <property type="match status" value="1"/>
</dbReference>
<evidence type="ECO:0000256" key="1">
    <source>
        <dbReference type="ARBA" id="ARBA00009437"/>
    </source>
</evidence>
<keyword evidence="7" id="KW-1185">Reference proteome</keyword>
<sequence length="307" mass="34249">MNNDWDLVDLRVFCQVARRSSFVAAATDLGISPAYVSKRVADLERTLGVTLFHRTTRRVRISDVGEATYLWARKVLEAVDGLNDSVARPDTTLSGQLRISSSLRLGRNHLSPILAELNRAHPGLEIWLELVDRRVDLLAEGFDIDVRMGEVMEPHLVTHLVAENSRVLCAAPEYIATFGAPKTVAELAHHSCLLYRERHQTFGVWRLQGPEGIESIKVTGPMGSNHSDIVFNWAIQGRGIILLAVWDVAEALASGQLQRVLPEYRQEANVWAVTAAKLQSSPKLRACTEFIMKHLREGPYALNTTIQ</sequence>
<gene>
    <name evidence="6" type="ORF">H3V53_16815</name>
</gene>
<proteinExistence type="inferred from homology"/>
<dbReference type="Pfam" id="PF03466">
    <property type="entry name" value="LysR_substrate"/>
    <property type="match status" value="1"/>
</dbReference>
<dbReference type="PROSITE" id="PS50931">
    <property type="entry name" value="HTH_LYSR"/>
    <property type="match status" value="1"/>
</dbReference>
<dbReference type="Pfam" id="PF00126">
    <property type="entry name" value="HTH_1"/>
    <property type="match status" value="1"/>
</dbReference>
<organism evidence="6 7">
    <name type="scientific">Paraburkholderia bengalensis</name>
    <dbReference type="NCBI Taxonomy" id="2747562"/>
    <lineage>
        <taxon>Bacteria</taxon>
        <taxon>Pseudomonadati</taxon>
        <taxon>Pseudomonadota</taxon>
        <taxon>Betaproteobacteria</taxon>
        <taxon>Burkholderiales</taxon>
        <taxon>Burkholderiaceae</taxon>
        <taxon>Paraburkholderia</taxon>
    </lineage>
</organism>
<evidence type="ECO:0000313" key="7">
    <source>
        <dbReference type="Proteomes" id="UP001386437"/>
    </source>
</evidence>